<feature type="binding site" evidence="8">
    <location>
        <position position="149"/>
    </location>
    <ligand>
        <name>Mn(2+)</name>
        <dbReference type="ChEBI" id="CHEBI:29035"/>
        <label>2</label>
    </ligand>
</feature>
<feature type="binding site" evidence="8">
    <location>
        <position position="15"/>
    </location>
    <ligand>
        <name>Mn(2+)</name>
        <dbReference type="ChEBI" id="CHEBI:29035"/>
        <label>2</label>
    </ligand>
</feature>
<organism evidence="10 11">
    <name type="scientific">Sporosarcina pasteurii</name>
    <name type="common">Bacillus pasteurii</name>
    <dbReference type="NCBI Taxonomy" id="1474"/>
    <lineage>
        <taxon>Bacteria</taxon>
        <taxon>Bacillati</taxon>
        <taxon>Bacillota</taxon>
        <taxon>Bacilli</taxon>
        <taxon>Bacillales</taxon>
        <taxon>Caryophanaceae</taxon>
        <taxon>Sporosarcina</taxon>
    </lineage>
</organism>
<dbReference type="GO" id="GO:0004427">
    <property type="term" value="F:inorganic diphosphate phosphatase activity"/>
    <property type="evidence" value="ECO:0007669"/>
    <property type="project" value="UniProtKB-UniRule"/>
</dbReference>
<keyword evidence="4 8" id="KW-0479">Metal-binding</keyword>
<comment type="similarity">
    <text evidence="2 8">Belongs to the PPase class C family.</text>
</comment>
<dbReference type="Pfam" id="PF01368">
    <property type="entry name" value="DHH"/>
    <property type="match status" value="1"/>
</dbReference>
<comment type="subcellular location">
    <subcellularLocation>
        <location evidence="1 8">Cytoplasm</location>
    </subcellularLocation>
</comment>
<feature type="binding site" evidence="8">
    <location>
        <position position="75"/>
    </location>
    <ligand>
        <name>Mn(2+)</name>
        <dbReference type="ChEBI" id="CHEBI:29035"/>
        <label>1</label>
    </ligand>
</feature>
<name>A0A380CJP6_SPOPA</name>
<evidence type="ECO:0000313" key="11">
    <source>
        <dbReference type="Proteomes" id="UP000254519"/>
    </source>
</evidence>
<dbReference type="AlphaFoldDB" id="A0A380CJP6"/>
<dbReference type="FunFam" id="3.10.310.20:FF:000001">
    <property type="entry name" value="Probable manganese-dependent inorganic pyrophosphatase"/>
    <property type="match status" value="1"/>
</dbReference>
<evidence type="ECO:0000256" key="5">
    <source>
        <dbReference type="ARBA" id="ARBA00022801"/>
    </source>
</evidence>
<dbReference type="SMART" id="SM01131">
    <property type="entry name" value="DHHA2"/>
    <property type="match status" value="1"/>
</dbReference>
<dbReference type="PANTHER" id="PTHR12112">
    <property type="entry name" value="BNIP - RELATED"/>
    <property type="match status" value="1"/>
</dbReference>
<protein>
    <recommendedName>
        <fullName evidence="8">Probable manganese-dependent inorganic pyrophosphatase</fullName>
        <ecNumber evidence="8">3.6.1.1</ecNumber>
    </recommendedName>
    <alternativeName>
        <fullName evidence="8">Pyrophosphate phospho-hydrolase</fullName>
        <shortName evidence="8">PPase</shortName>
    </alternativeName>
</protein>
<comment type="cofactor">
    <cofactor evidence="8">
        <name>Mn(2+)</name>
        <dbReference type="ChEBI" id="CHEBI:29035"/>
    </cofactor>
    <text evidence="8">Binds 2 manganese ions per subunit.</text>
</comment>
<dbReference type="InterPro" id="IPR038222">
    <property type="entry name" value="DHHA2_dom_sf"/>
</dbReference>
<dbReference type="GO" id="GO:0030145">
    <property type="term" value="F:manganese ion binding"/>
    <property type="evidence" value="ECO:0007669"/>
    <property type="project" value="UniProtKB-UniRule"/>
</dbReference>
<keyword evidence="3 8" id="KW-0963">Cytoplasm</keyword>
<accession>A0A380CJP6</accession>
<comment type="catalytic activity">
    <reaction evidence="7 8">
        <text>diphosphate + H2O = 2 phosphate + H(+)</text>
        <dbReference type="Rhea" id="RHEA:24576"/>
        <dbReference type="ChEBI" id="CHEBI:15377"/>
        <dbReference type="ChEBI" id="CHEBI:15378"/>
        <dbReference type="ChEBI" id="CHEBI:33019"/>
        <dbReference type="ChEBI" id="CHEBI:43474"/>
        <dbReference type="EC" id="3.6.1.1"/>
    </reaction>
</comment>
<evidence type="ECO:0000256" key="6">
    <source>
        <dbReference type="ARBA" id="ARBA00023211"/>
    </source>
</evidence>
<keyword evidence="11" id="KW-1185">Reference proteome</keyword>
<dbReference type="GO" id="GO:0005737">
    <property type="term" value="C:cytoplasm"/>
    <property type="evidence" value="ECO:0007669"/>
    <property type="project" value="UniProtKB-SubCell"/>
</dbReference>
<evidence type="ECO:0000256" key="2">
    <source>
        <dbReference type="ARBA" id="ARBA00007350"/>
    </source>
</evidence>
<keyword evidence="6 8" id="KW-0464">Manganese</keyword>
<dbReference type="InterPro" id="IPR038763">
    <property type="entry name" value="DHH_sf"/>
</dbReference>
<feature type="binding site" evidence="8">
    <location>
        <position position="75"/>
    </location>
    <ligand>
        <name>Mn(2+)</name>
        <dbReference type="ChEBI" id="CHEBI:29035"/>
        <label>2</label>
    </ligand>
</feature>
<feature type="binding site" evidence="8">
    <location>
        <position position="13"/>
    </location>
    <ligand>
        <name>Mn(2+)</name>
        <dbReference type="ChEBI" id="CHEBI:29035"/>
        <label>1</label>
    </ligand>
</feature>
<dbReference type="EC" id="3.6.1.1" evidence="8"/>
<feature type="binding site" evidence="8">
    <location>
        <position position="9"/>
    </location>
    <ligand>
        <name>Mn(2+)</name>
        <dbReference type="ChEBI" id="CHEBI:29035"/>
        <label>1</label>
    </ligand>
</feature>
<feature type="binding site" evidence="8">
    <location>
        <position position="97"/>
    </location>
    <ligand>
        <name>Mn(2+)</name>
        <dbReference type="ChEBI" id="CHEBI:29035"/>
        <label>2</label>
    </ligand>
</feature>
<keyword evidence="5 8" id="KW-0378">Hydrolase</keyword>
<dbReference type="SUPFAM" id="SSF64182">
    <property type="entry name" value="DHH phosphoesterases"/>
    <property type="match status" value="1"/>
</dbReference>
<dbReference type="Gene3D" id="3.10.310.20">
    <property type="entry name" value="DHHA2 domain"/>
    <property type="match status" value="1"/>
</dbReference>
<evidence type="ECO:0000259" key="9">
    <source>
        <dbReference type="SMART" id="SM01131"/>
    </source>
</evidence>
<dbReference type="Gene3D" id="3.90.1640.10">
    <property type="entry name" value="inorganic pyrophosphatase (n-terminal core)"/>
    <property type="match status" value="1"/>
</dbReference>
<dbReference type="HAMAP" id="MF_00207">
    <property type="entry name" value="PPase_C"/>
    <property type="match status" value="1"/>
</dbReference>
<dbReference type="RefSeq" id="WP_115363437.1">
    <property type="nucleotide sequence ID" value="NZ_CP038012.1"/>
</dbReference>
<proteinExistence type="inferred from homology"/>
<dbReference type="InterPro" id="IPR004097">
    <property type="entry name" value="DHHA2"/>
</dbReference>
<dbReference type="Pfam" id="PF02833">
    <property type="entry name" value="DHHA2"/>
    <property type="match status" value="1"/>
</dbReference>
<reference evidence="10 11" key="1">
    <citation type="submission" date="2018-06" db="EMBL/GenBank/DDBJ databases">
        <authorList>
            <consortium name="Pathogen Informatics"/>
            <person name="Doyle S."/>
        </authorList>
    </citation>
    <scope>NUCLEOTIDE SEQUENCE [LARGE SCALE GENOMIC DNA]</scope>
    <source>
        <strain evidence="11">ATCC 11859 / DSM 33 / NCIB 8841 / NCTC 4822</strain>
    </source>
</reference>
<dbReference type="NCBIfam" id="NF003877">
    <property type="entry name" value="PRK05427.1"/>
    <property type="match status" value="1"/>
</dbReference>
<dbReference type="InterPro" id="IPR001667">
    <property type="entry name" value="DDH_dom"/>
</dbReference>
<evidence type="ECO:0000256" key="8">
    <source>
        <dbReference type="HAMAP-Rule" id="MF_00207"/>
    </source>
</evidence>
<dbReference type="FunFam" id="3.90.1640.10:FF:000001">
    <property type="entry name" value="Probable manganese-dependent inorganic pyrophosphatase"/>
    <property type="match status" value="1"/>
</dbReference>
<evidence type="ECO:0000256" key="3">
    <source>
        <dbReference type="ARBA" id="ARBA00022490"/>
    </source>
</evidence>
<gene>
    <name evidence="8 10" type="primary">ppaC</name>
    <name evidence="10" type="ORF">NCTC4822_03017</name>
</gene>
<evidence type="ECO:0000313" key="10">
    <source>
        <dbReference type="EMBL" id="SUJ20426.1"/>
    </source>
</evidence>
<dbReference type="OrthoDB" id="9766150at2"/>
<feature type="domain" description="DHHA2" evidence="9">
    <location>
        <begin position="181"/>
        <end position="308"/>
    </location>
</feature>
<evidence type="ECO:0000256" key="4">
    <source>
        <dbReference type="ARBA" id="ARBA00022723"/>
    </source>
</evidence>
<dbReference type="InterPro" id="IPR022934">
    <property type="entry name" value="Mn-dep_inorganic_PyrPase"/>
</dbReference>
<sequence>MSKVLVFGHKNPDTDSITAAISYAYLKRQLGMDAEAVRLGVVSNETAYALEHFGFEAPRFIEKAAPEASQVILVDHNEKQQSVDDLDEVQIIEVIDHHRIANFETNDPLYYRAEPVGCTATILNKLYKENGVEVPKDIAGLMLSAIISDSLLFKSPTFTEEDRVAAEELAEIAGVNAEEYGLEMLKAGADLSDKTIEELIALDAKEFTFENGLKIEIAQVNAVDVDEVMEQQPEFEAAIDKVIAEKGLGLFLFVVTDIINNDSIVLALGEQAERAAAAFDVSLSNRTATLTGVVSRKKQIVPVLTEALK</sequence>
<evidence type="ECO:0000256" key="7">
    <source>
        <dbReference type="ARBA" id="ARBA00047820"/>
    </source>
</evidence>
<dbReference type="Proteomes" id="UP000254519">
    <property type="component" value="Unassembled WGS sequence"/>
</dbReference>
<dbReference type="PANTHER" id="PTHR12112:SF22">
    <property type="entry name" value="MANGANESE-DEPENDENT INORGANIC PYROPHOSPHATASE-RELATED"/>
    <property type="match status" value="1"/>
</dbReference>
<dbReference type="EMBL" id="UGYZ01000002">
    <property type="protein sequence ID" value="SUJ20426.1"/>
    <property type="molecule type" value="Genomic_DNA"/>
</dbReference>
<evidence type="ECO:0000256" key="1">
    <source>
        <dbReference type="ARBA" id="ARBA00004496"/>
    </source>
</evidence>